<organism evidence="9 10">
    <name type="scientific">Actinospica acidithermotolerans</name>
    <dbReference type="NCBI Taxonomy" id="2828514"/>
    <lineage>
        <taxon>Bacteria</taxon>
        <taxon>Bacillati</taxon>
        <taxon>Actinomycetota</taxon>
        <taxon>Actinomycetes</taxon>
        <taxon>Catenulisporales</taxon>
        <taxon>Actinospicaceae</taxon>
        <taxon>Actinospica</taxon>
    </lineage>
</organism>
<comment type="caution">
    <text evidence="9">The sequence shown here is derived from an EMBL/GenBank/DDBJ whole genome shotgun (WGS) entry which is preliminary data.</text>
</comment>
<evidence type="ECO:0000259" key="8">
    <source>
        <dbReference type="Pfam" id="PF00089"/>
    </source>
</evidence>
<dbReference type="Pfam" id="PF00089">
    <property type="entry name" value="Trypsin"/>
    <property type="match status" value="1"/>
</dbReference>
<dbReference type="Gene3D" id="2.40.10.10">
    <property type="entry name" value="Trypsin-like serine proteases"/>
    <property type="match status" value="2"/>
</dbReference>
<accession>A0A941IIC2</accession>
<keyword evidence="5 6" id="KW-0720">Serine protease</keyword>
<dbReference type="PRINTS" id="PR00839">
    <property type="entry name" value="V8PROTEASE"/>
</dbReference>
<dbReference type="Proteomes" id="UP000676325">
    <property type="component" value="Unassembled WGS sequence"/>
</dbReference>
<name>A0A941IIC2_9ACTN</name>
<dbReference type="InterPro" id="IPR001254">
    <property type="entry name" value="Trypsin_dom"/>
</dbReference>
<feature type="region of interest" description="Disordered" evidence="7">
    <location>
        <begin position="1"/>
        <end position="51"/>
    </location>
</feature>
<dbReference type="RefSeq" id="WP_212520620.1">
    <property type="nucleotide sequence ID" value="NZ_JAGSOH010000087.1"/>
</dbReference>
<evidence type="ECO:0000256" key="3">
    <source>
        <dbReference type="ARBA" id="ARBA00022729"/>
    </source>
</evidence>
<keyword evidence="10" id="KW-1185">Reference proteome</keyword>
<dbReference type="EC" id="3.4.21.-" evidence="6"/>
<evidence type="ECO:0000256" key="5">
    <source>
        <dbReference type="ARBA" id="ARBA00022825"/>
    </source>
</evidence>
<evidence type="ECO:0000256" key="1">
    <source>
        <dbReference type="ARBA" id="ARBA00008764"/>
    </source>
</evidence>
<dbReference type="EMBL" id="JAGSOH010000087">
    <property type="protein sequence ID" value="MBR7829485.1"/>
    <property type="molecule type" value="Genomic_DNA"/>
</dbReference>
<evidence type="ECO:0000313" key="10">
    <source>
        <dbReference type="Proteomes" id="UP000676325"/>
    </source>
</evidence>
<proteinExistence type="inferred from homology"/>
<feature type="compositionally biased region" description="Pro residues" evidence="7">
    <location>
        <begin position="32"/>
        <end position="47"/>
    </location>
</feature>
<keyword evidence="4 6" id="KW-0378">Hydrolase</keyword>
<feature type="domain" description="Peptidase S1" evidence="8">
    <location>
        <begin position="87"/>
        <end position="258"/>
    </location>
</feature>
<evidence type="ECO:0000256" key="7">
    <source>
        <dbReference type="SAM" id="MobiDB-lite"/>
    </source>
</evidence>
<dbReference type="InterPro" id="IPR008256">
    <property type="entry name" value="Peptidase_S1B"/>
</dbReference>
<dbReference type="AlphaFoldDB" id="A0A941IIC2"/>
<dbReference type="GO" id="GO:0004252">
    <property type="term" value="F:serine-type endopeptidase activity"/>
    <property type="evidence" value="ECO:0007669"/>
    <property type="project" value="InterPro"/>
</dbReference>
<keyword evidence="2 6" id="KW-0645">Protease</keyword>
<reference evidence="9" key="1">
    <citation type="submission" date="2021-04" db="EMBL/GenBank/DDBJ databases">
        <title>Genome based classification of Actinospica acidithermotolerans sp. nov., an actinobacterium isolated from an Indonesian hot spring.</title>
        <authorList>
            <person name="Kusuma A.B."/>
            <person name="Putra K.E."/>
            <person name="Nafisah S."/>
            <person name="Loh J."/>
            <person name="Nouioui I."/>
            <person name="Goodfellow M."/>
        </authorList>
    </citation>
    <scope>NUCLEOTIDE SEQUENCE</scope>
    <source>
        <strain evidence="9">MGRD01-02</strain>
    </source>
</reference>
<comment type="similarity">
    <text evidence="1 6">Belongs to the peptidase S1B family.</text>
</comment>
<gene>
    <name evidence="9" type="ORF">KDK95_24480</name>
</gene>
<evidence type="ECO:0000256" key="6">
    <source>
        <dbReference type="RuleBase" id="RU004296"/>
    </source>
</evidence>
<sequence length="281" mass="29777">MTTIDLPPHPDPDPDDHDLDAGPDHDFADPNRPTPSAPQFQPAPPVPENALPQAIFPQYPLAVVDHPSASPLWRNVGRIESAAGSTSSGMLVYTGESVGIVTCAHALYKNDTLIYGAFSPAYGSTDPSIASIYFEVQDMLVCPDYSGPGDHPNDWIVIRVNDLPDGLDVATMPRLLPIAFAEVNGRDVRVTGYPKPANVMKYAVAPAISAGNNTHLVGYKASTDSGSSGGPVILESTVGTARPRLVAIHTGSDDATQPTFNEGVLLTAPIVDQMIRFLDAN</sequence>
<dbReference type="InterPro" id="IPR043504">
    <property type="entry name" value="Peptidase_S1_PA_chymotrypsin"/>
</dbReference>
<evidence type="ECO:0000256" key="4">
    <source>
        <dbReference type="ARBA" id="ARBA00022801"/>
    </source>
</evidence>
<dbReference type="GO" id="GO:0006508">
    <property type="term" value="P:proteolysis"/>
    <property type="evidence" value="ECO:0007669"/>
    <property type="project" value="UniProtKB-KW"/>
</dbReference>
<keyword evidence="3" id="KW-0732">Signal</keyword>
<evidence type="ECO:0000256" key="2">
    <source>
        <dbReference type="ARBA" id="ARBA00022670"/>
    </source>
</evidence>
<dbReference type="SUPFAM" id="SSF50494">
    <property type="entry name" value="Trypsin-like serine proteases"/>
    <property type="match status" value="1"/>
</dbReference>
<dbReference type="InterPro" id="IPR009003">
    <property type="entry name" value="Peptidase_S1_PA"/>
</dbReference>
<feature type="compositionally biased region" description="Basic and acidic residues" evidence="7">
    <location>
        <begin position="19"/>
        <end position="29"/>
    </location>
</feature>
<protein>
    <recommendedName>
        <fullName evidence="6">Serine protease</fullName>
        <ecNumber evidence="6">3.4.21.-</ecNumber>
    </recommendedName>
</protein>
<evidence type="ECO:0000313" key="9">
    <source>
        <dbReference type="EMBL" id="MBR7829485.1"/>
    </source>
</evidence>